<evidence type="ECO:0000313" key="3">
    <source>
        <dbReference type="Proteomes" id="UP000182235"/>
    </source>
</evidence>
<dbReference type="Proteomes" id="UP000182235">
    <property type="component" value="Unassembled WGS sequence"/>
</dbReference>
<proteinExistence type="predicted"/>
<sequence length="440" mass="48635">MSEQTVHPGFINYAQETEDSPQPFDDDGRGQLGISHQATFLGVNREPQSSSVSTTESVEDNIPDEWQYSIQNSSARLRSNVDDHNMPHNEVVNDGIAMPHDWPLGIHSAFIHHDDNITVAQSESEASSYRSGMPPIQESTSDSPLFVPPEEPYGTDVISPPVSVRKGQGFADGFDGLINWVGGDTPSQQNRRESAQVPPNSSLNEGSNLSGCPPSPYLNPDIAGDSLTDVDPVIHGFLDDSLFEPSSVSADPEIDAAIMQDFMRVIDALPAVDDLNANRIEIEKQWVEFSEGLKRHDILQELRRVADVSINGSYIGVERASRLLQLALNIASPLVFLSIKHSIIHLRKHSESAPPRFGEDLKGMYQCGVWYTEREESSAMSLRLISLSVSEKIDRECGKKGSVELTIQRMSDELSCEDNAASGDIKNRIQNWRRRGLSWA</sequence>
<evidence type="ECO:0000313" key="2">
    <source>
        <dbReference type="EMBL" id="OJD11221.1"/>
    </source>
</evidence>
<evidence type="ECO:0000256" key="1">
    <source>
        <dbReference type="SAM" id="MobiDB-lite"/>
    </source>
</evidence>
<dbReference type="EMBL" id="LGRN01000586">
    <property type="protein sequence ID" value="OJD11221.1"/>
    <property type="molecule type" value="Genomic_DNA"/>
</dbReference>
<keyword evidence="3" id="KW-1185">Reference proteome</keyword>
<comment type="caution">
    <text evidence="2">The sequence shown here is derived from an EMBL/GenBank/DDBJ whole genome shotgun (WGS) entry which is preliminary data.</text>
</comment>
<feature type="region of interest" description="Disordered" evidence="1">
    <location>
        <begin position="1"/>
        <end position="32"/>
    </location>
</feature>
<gene>
    <name evidence="2" type="ORF">AJ78_07968</name>
</gene>
<feature type="compositionally biased region" description="Low complexity" evidence="1">
    <location>
        <begin position="200"/>
        <end position="211"/>
    </location>
</feature>
<name>A0A1J9Q7S5_9EURO</name>
<reference evidence="2 3" key="1">
    <citation type="submission" date="2015-07" db="EMBL/GenBank/DDBJ databases">
        <title>Emmonsia species relationships and genome sequence.</title>
        <authorList>
            <consortium name="The Broad Institute Genomics Platform"/>
            <person name="Cuomo C.A."/>
            <person name="Munoz J.F."/>
            <person name="Imamovic A."/>
            <person name="Priest M.E."/>
            <person name="Young S."/>
            <person name="Clay O.K."/>
            <person name="McEwen J.G."/>
        </authorList>
    </citation>
    <scope>NUCLEOTIDE SEQUENCE [LARGE SCALE GENOMIC DNA]</scope>
    <source>
        <strain evidence="2 3">UAMH 9510</strain>
    </source>
</reference>
<dbReference type="VEuPathDB" id="FungiDB:AJ78_07968"/>
<feature type="region of interest" description="Disordered" evidence="1">
    <location>
        <begin position="180"/>
        <end position="215"/>
    </location>
</feature>
<feature type="region of interest" description="Disordered" evidence="1">
    <location>
        <begin position="122"/>
        <end position="143"/>
    </location>
</feature>
<organism evidence="2 3">
    <name type="scientific">Emergomyces pasteurianus Ep9510</name>
    <dbReference type="NCBI Taxonomy" id="1447872"/>
    <lineage>
        <taxon>Eukaryota</taxon>
        <taxon>Fungi</taxon>
        <taxon>Dikarya</taxon>
        <taxon>Ascomycota</taxon>
        <taxon>Pezizomycotina</taxon>
        <taxon>Eurotiomycetes</taxon>
        <taxon>Eurotiomycetidae</taxon>
        <taxon>Onygenales</taxon>
        <taxon>Ajellomycetaceae</taxon>
        <taxon>Emergomyces</taxon>
    </lineage>
</organism>
<dbReference type="OrthoDB" id="4483288at2759"/>
<accession>A0A1J9Q7S5</accession>
<protein>
    <submittedName>
        <fullName evidence="2">Uncharacterized protein</fullName>
    </submittedName>
</protein>
<dbReference type="AlphaFoldDB" id="A0A1J9Q7S5"/>